<dbReference type="SUPFAM" id="SSF47413">
    <property type="entry name" value="lambda repressor-like DNA-binding domains"/>
    <property type="match status" value="1"/>
</dbReference>
<dbReference type="GO" id="GO:0003677">
    <property type="term" value="F:DNA binding"/>
    <property type="evidence" value="ECO:0007669"/>
    <property type="project" value="InterPro"/>
</dbReference>
<keyword evidence="3" id="KW-1185">Reference proteome</keyword>
<organism evidence="2 3">
    <name type="scientific">Waterburya agarophytonicola KI4</name>
    <dbReference type="NCBI Taxonomy" id="2874699"/>
    <lineage>
        <taxon>Bacteria</taxon>
        <taxon>Bacillati</taxon>
        <taxon>Cyanobacteriota</taxon>
        <taxon>Cyanophyceae</taxon>
        <taxon>Pleurocapsales</taxon>
        <taxon>Hyellaceae</taxon>
        <taxon>Waterburya</taxon>
        <taxon>Waterburya agarophytonicola</taxon>
    </lineage>
</organism>
<dbReference type="Pfam" id="PF01381">
    <property type="entry name" value="HTH_3"/>
    <property type="match status" value="1"/>
</dbReference>
<gene>
    <name evidence="2" type="ORF">I4641_15840</name>
</gene>
<accession>A0A964BTX3</accession>
<evidence type="ECO:0000259" key="1">
    <source>
        <dbReference type="PROSITE" id="PS50943"/>
    </source>
</evidence>
<dbReference type="EMBL" id="JADWDC010000043">
    <property type="protein sequence ID" value="MCC0178448.1"/>
    <property type="molecule type" value="Genomic_DNA"/>
</dbReference>
<sequence length="445" mass="50189">MEVSKLPDLPNTEPPLCKENEYFTPAATSAPIVSSLKAQLRKDLWSEDPSGLAYFLHSAKGNPKNLIEHYITSPGDISLLPWNEALQIIDKFGTNTAKLHLIFAAHTMRQEQPWVNEFNLKISDLIEEIAWNNNDYPKYEKIKTIAQHAFALDCITVQATWVEGRHRKGGLMASVEVSRMWNVRVHLVGQQNLHGKVEQPEEGIITVRPGLWTSSFLNKAGCEARKALYQFGYLAQDILKIDPYRDDLALRLGLHLTVESRFHISGTYKVQTLLEALLPKTFIDEALNNFDKARKLTNRWNHALKVLSELKRAFQIEFDPGTYPEVLRPDSKSRKPRGYFKQLLAAKITIHPPAPIPELLAAKTQPKLVKPKNISSSKKKTNKSAGKAIAVTGTQIKNARKVKGWSQGQLAGFLGVSQNLVSLIERDKRSINKKLRTKIGKLLEI</sequence>
<name>A0A964BTX3_9CYAN</name>
<dbReference type="InterPro" id="IPR010982">
    <property type="entry name" value="Lambda_DNA-bd_dom_sf"/>
</dbReference>
<dbReference type="AlphaFoldDB" id="A0A964BTX3"/>
<evidence type="ECO:0000313" key="3">
    <source>
        <dbReference type="Proteomes" id="UP000729733"/>
    </source>
</evidence>
<dbReference type="Proteomes" id="UP000729733">
    <property type="component" value="Unassembled WGS sequence"/>
</dbReference>
<protein>
    <submittedName>
        <fullName evidence="2">Helix-turn-helix transcriptional regulator</fullName>
    </submittedName>
</protein>
<feature type="domain" description="HTH cro/C1-type" evidence="1">
    <location>
        <begin position="396"/>
        <end position="432"/>
    </location>
</feature>
<reference evidence="2" key="1">
    <citation type="journal article" date="2021" name="Antonie Van Leeuwenhoek">
        <title>Draft genome and description of Waterburya agarophytonicola gen. nov. sp. nov. (Pleurocapsales, Cyanobacteria): a seaweed symbiont.</title>
        <authorList>
            <person name="Bonthond G."/>
            <person name="Shalygin S."/>
            <person name="Bayer T."/>
            <person name="Weinberger F."/>
        </authorList>
    </citation>
    <scope>NUCLEOTIDE SEQUENCE</scope>
    <source>
        <strain evidence="2">KI4</strain>
    </source>
</reference>
<evidence type="ECO:0000313" key="2">
    <source>
        <dbReference type="EMBL" id="MCC0178448.1"/>
    </source>
</evidence>
<dbReference type="CDD" id="cd00093">
    <property type="entry name" value="HTH_XRE"/>
    <property type="match status" value="1"/>
</dbReference>
<proteinExistence type="predicted"/>
<dbReference type="Gene3D" id="1.10.260.40">
    <property type="entry name" value="lambda repressor-like DNA-binding domains"/>
    <property type="match status" value="1"/>
</dbReference>
<comment type="caution">
    <text evidence="2">The sequence shown here is derived from an EMBL/GenBank/DDBJ whole genome shotgun (WGS) entry which is preliminary data.</text>
</comment>
<dbReference type="PROSITE" id="PS50943">
    <property type="entry name" value="HTH_CROC1"/>
    <property type="match status" value="1"/>
</dbReference>
<dbReference type="InterPro" id="IPR001387">
    <property type="entry name" value="Cro/C1-type_HTH"/>
</dbReference>